<dbReference type="Proteomes" id="UP000613743">
    <property type="component" value="Unassembled WGS sequence"/>
</dbReference>
<reference evidence="10" key="1">
    <citation type="journal article" date="2014" name="Int. J. Syst. Evol. Microbiol.">
        <title>Complete genome sequence of Corynebacterium casei LMG S-19264T (=DSM 44701T), isolated from a smear-ripened cheese.</title>
        <authorList>
            <consortium name="US DOE Joint Genome Institute (JGI-PGF)"/>
            <person name="Walter F."/>
            <person name="Albersmeier A."/>
            <person name="Kalinowski J."/>
            <person name="Ruckert C."/>
        </authorList>
    </citation>
    <scope>NUCLEOTIDE SEQUENCE</scope>
    <source>
        <strain evidence="10">JCM 30804</strain>
    </source>
</reference>
<dbReference type="InterPro" id="IPR036366">
    <property type="entry name" value="PGBDSf"/>
</dbReference>
<dbReference type="PANTHER" id="PTHR41533">
    <property type="entry name" value="L,D-TRANSPEPTIDASE HI_1667-RELATED"/>
    <property type="match status" value="1"/>
</dbReference>
<feature type="active site" description="Proton donor/acceptor" evidence="7">
    <location>
        <position position="359"/>
    </location>
</feature>
<sequence>MTNRVLVILFALILSCPALANEQQARQTLMRQLQLLALVDDDQFNFEQQQAQLSQAPDTEWRSLSVNIAFDIERFWSRRGVPISNENKFTDNEDENFAIASEPNVEGYLATTNHIAKLLWMQQKNSWLPIEVNRLLRLGDTHPQLNVLIKRLWLLGDLAQLPVEPSKITLPVHQALMRFQRRHGLKVDGVVGPMTLKWLNTTPFQKAKLLANNFVESATYRTSIGSRYLLVNIPAFEMVLVDDNEEQLRSRVIVGKPYRPTPILNSQISNIVLNPPWRVPRRIIYRDLLPHIRKDGTYIEKRQFQVFDYQGNLQDKGAEEWQSLALGKFPYRLVQKPGSLNALGRYKFHFANRHSVYLHDTPNPELFNEANRALSSGCIRVESVTALANWMASNLVKDKQTWVDLQSTNQTTQWFSLKSNLPVHLVYWTAWVDEVNQPQFRNDIYNLAEKRLNTQNVTLNKLALTH</sequence>
<accession>A0A917JSU7</accession>
<evidence type="ECO:0000256" key="8">
    <source>
        <dbReference type="SAM" id="SignalP"/>
    </source>
</evidence>
<evidence type="ECO:0000256" key="2">
    <source>
        <dbReference type="ARBA" id="ARBA00005992"/>
    </source>
</evidence>
<dbReference type="AlphaFoldDB" id="A0A917JSU7"/>
<dbReference type="InterPro" id="IPR002477">
    <property type="entry name" value="Peptidoglycan-bd-like"/>
</dbReference>
<evidence type="ECO:0000256" key="5">
    <source>
        <dbReference type="ARBA" id="ARBA00022984"/>
    </source>
</evidence>
<dbReference type="InterPro" id="IPR052905">
    <property type="entry name" value="LD-transpeptidase_YkuD-like"/>
</dbReference>
<dbReference type="GO" id="GO:0004180">
    <property type="term" value="F:carboxypeptidase activity"/>
    <property type="evidence" value="ECO:0007669"/>
    <property type="project" value="UniProtKB-ARBA"/>
</dbReference>
<protein>
    <recommendedName>
        <fullName evidence="9">L,D-TPase catalytic domain-containing protein</fullName>
    </recommendedName>
</protein>
<keyword evidence="11" id="KW-1185">Reference proteome</keyword>
<keyword evidence="3" id="KW-0808">Transferase</keyword>
<dbReference type="InterPro" id="IPR005490">
    <property type="entry name" value="LD_TPept_cat_dom"/>
</dbReference>
<reference evidence="10" key="2">
    <citation type="submission" date="2020-09" db="EMBL/GenBank/DDBJ databases">
        <authorList>
            <person name="Sun Q."/>
            <person name="Ohkuma M."/>
        </authorList>
    </citation>
    <scope>NUCLEOTIDE SEQUENCE</scope>
    <source>
        <strain evidence="10">JCM 30804</strain>
    </source>
</reference>
<evidence type="ECO:0000259" key="9">
    <source>
        <dbReference type="PROSITE" id="PS52029"/>
    </source>
</evidence>
<dbReference type="Gene3D" id="2.40.440.10">
    <property type="entry name" value="L,D-transpeptidase catalytic domain-like"/>
    <property type="match status" value="1"/>
</dbReference>
<dbReference type="GO" id="GO:0071555">
    <property type="term" value="P:cell wall organization"/>
    <property type="evidence" value="ECO:0007669"/>
    <property type="project" value="UniProtKB-UniRule"/>
</dbReference>
<comment type="pathway">
    <text evidence="1 7">Cell wall biogenesis; peptidoglycan biosynthesis.</text>
</comment>
<evidence type="ECO:0000313" key="11">
    <source>
        <dbReference type="Proteomes" id="UP000613743"/>
    </source>
</evidence>
<evidence type="ECO:0000256" key="7">
    <source>
        <dbReference type="PROSITE-ProRule" id="PRU01373"/>
    </source>
</evidence>
<proteinExistence type="inferred from homology"/>
<feature type="active site" description="Nucleophile" evidence="7">
    <location>
        <position position="378"/>
    </location>
</feature>
<dbReference type="CDD" id="cd16913">
    <property type="entry name" value="YkuD_like"/>
    <property type="match status" value="1"/>
</dbReference>
<dbReference type="GO" id="GO:0008360">
    <property type="term" value="P:regulation of cell shape"/>
    <property type="evidence" value="ECO:0007669"/>
    <property type="project" value="UniProtKB-UniRule"/>
</dbReference>
<keyword evidence="5 7" id="KW-0573">Peptidoglycan synthesis</keyword>
<feature type="domain" description="L,D-TPase catalytic" evidence="9">
    <location>
        <begin position="227"/>
        <end position="406"/>
    </location>
</feature>
<dbReference type="Pfam" id="PF01471">
    <property type="entry name" value="PG_binding_1"/>
    <property type="match status" value="1"/>
</dbReference>
<dbReference type="Pfam" id="PF03734">
    <property type="entry name" value="YkuD"/>
    <property type="match status" value="1"/>
</dbReference>
<evidence type="ECO:0000256" key="4">
    <source>
        <dbReference type="ARBA" id="ARBA00022960"/>
    </source>
</evidence>
<dbReference type="InterPro" id="IPR036365">
    <property type="entry name" value="PGBD-like_sf"/>
</dbReference>
<feature type="chain" id="PRO_5037701056" description="L,D-TPase catalytic domain-containing protein" evidence="8">
    <location>
        <begin position="21"/>
        <end position="466"/>
    </location>
</feature>
<comment type="similarity">
    <text evidence="2">Belongs to the YkuD family.</text>
</comment>
<dbReference type="GO" id="GO:0016740">
    <property type="term" value="F:transferase activity"/>
    <property type="evidence" value="ECO:0007669"/>
    <property type="project" value="UniProtKB-KW"/>
</dbReference>
<dbReference type="GO" id="GO:0009252">
    <property type="term" value="P:peptidoglycan biosynthetic process"/>
    <property type="evidence" value="ECO:0007669"/>
    <property type="project" value="UniProtKB-KW"/>
</dbReference>
<keyword evidence="8" id="KW-0732">Signal</keyword>
<gene>
    <name evidence="10" type="ORF">GCM10009332_22600</name>
</gene>
<evidence type="ECO:0000256" key="3">
    <source>
        <dbReference type="ARBA" id="ARBA00022679"/>
    </source>
</evidence>
<dbReference type="InterPro" id="IPR038063">
    <property type="entry name" value="Transpep_catalytic_dom"/>
</dbReference>
<dbReference type="PROSITE" id="PS51257">
    <property type="entry name" value="PROKAR_LIPOPROTEIN"/>
    <property type="match status" value="1"/>
</dbReference>
<keyword evidence="6 7" id="KW-0961">Cell wall biogenesis/degradation</keyword>
<organism evidence="10 11">
    <name type="scientific">Shewanella gelidii</name>
    <dbReference type="NCBI Taxonomy" id="1642821"/>
    <lineage>
        <taxon>Bacteria</taxon>
        <taxon>Pseudomonadati</taxon>
        <taxon>Pseudomonadota</taxon>
        <taxon>Gammaproteobacteria</taxon>
        <taxon>Alteromonadales</taxon>
        <taxon>Shewanellaceae</taxon>
        <taxon>Shewanella</taxon>
    </lineage>
</organism>
<evidence type="ECO:0000256" key="6">
    <source>
        <dbReference type="ARBA" id="ARBA00023316"/>
    </source>
</evidence>
<dbReference type="EMBL" id="BMPZ01000006">
    <property type="protein sequence ID" value="GGI84777.1"/>
    <property type="molecule type" value="Genomic_DNA"/>
</dbReference>
<evidence type="ECO:0000256" key="1">
    <source>
        <dbReference type="ARBA" id="ARBA00004752"/>
    </source>
</evidence>
<keyword evidence="4 7" id="KW-0133">Cell shape</keyword>
<dbReference type="PROSITE" id="PS52029">
    <property type="entry name" value="LD_TPASE"/>
    <property type="match status" value="1"/>
</dbReference>
<dbReference type="SUPFAM" id="SSF141523">
    <property type="entry name" value="L,D-transpeptidase catalytic domain-like"/>
    <property type="match status" value="1"/>
</dbReference>
<dbReference type="Gene3D" id="1.10.101.10">
    <property type="entry name" value="PGBD-like superfamily/PGBD"/>
    <property type="match status" value="1"/>
</dbReference>
<dbReference type="RefSeq" id="WP_188920978.1">
    <property type="nucleotide sequence ID" value="NZ_BMPZ01000006.1"/>
</dbReference>
<dbReference type="SUPFAM" id="SSF47090">
    <property type="entry name" value="PGBD-like"/>
    <property type="match status" value="1"/>
</dbReference>
<dbReference type="PANTHER" id="PTHR41533:SF1">
    <property type="entry name" value="L,D-TRANSPEPTIDASE YCBB-RELATED"/>
    <property type="match status" value="1"/>
</dbReference>
<comment type="caution">
    <text evidence="10">The sequence shown here is derived from an EMBL/GenBank/DDBJ whole genome shotgun (WGS) entry which is preliminary data.</text>
</comment>
<name>A0A917JSU7_9GAMM</name>
<feature type="signal peptide" evidence="8">
    <location>
        <begin position="1"/>
        <end position="20"/>
    </location>
</feature>
<evidence type="ECO:0000313" key="10">
    <source>
        <dbReference type="EMBL" id="GGI84777.1"/>
    </source>
</evidence>